<dbReference type="EMBL" id="JAVIJP010000028">
    <property type="protein sequence ID" value="KAL3634135.1"/>
    <property type="molecule type" value="Genomic_DNA"/>
</dbReference>
<evidence type="ECO:0000256" key="2">
    <source>
        <dbReference type="ARBA" id="ARBA00023015"/>
    </source>
</evidence>
<feature type="domain" description="BHLH" evidence="7">
    <location>
        <begin position="234"/>
        <end position="283"/>
    </location>
</feature>
<feature type="compositionally biased region" description="Basic residues" evidence="6">
    <location>
        <begin position="164"/>
        <end position="181"/>
    </location>
</feature>
<dbReference type="GO" id="GO:0003677">
    <property type="term" value="F:DNA binding"/>
    <property type="evidence" value="ECO:0007669"/>
    <property type="project" value="UniProtKB-KW"/>
</dbReference>
<keyword evidence="5" id="KW-0539">Nucleus</keyword>
<keyword evidence="4" id="KW-0804">Transcription</keyword>
<evidence type="ECO:0000313" key="9">
    <source>
        <dbReference type="Proteomes" id="UP001632038"/>
    </source>
</evidence>
<dbReference type="SMART" id="SM00353">
    <property type="entry name" value="HLH"/>
    <property type="match status" value="1"/>
</dbReference>
<keyword evidence="9" id="KW-1185">Reference proteome</keyword>
<dbReference type="InterPro" id="IPR011598">
    <property type="entry name" value="bHLH_dom"/>
</dbReference>
<proteinExistence type="predicted"/>
<dbReference type="PANTHER" id="PTHR16223:SF338">
    <property type="entry name" value="TRANSCRIPTION FACTOR RSL2"/>
    <property type="match status" value="1"/>
</dbReference>
<feature type="region of interest" description="Disordered" evidence="6">
    <location>
        <begin position="152"/>
        <end position="243"/>
    </location>
</feature>
<feature type="compositionally biased region" description="Basic and acidic residues" evidence="6">
    <location>
        <begin position="182"/>
        <end position="192"/>
    </location>
</feature>
<evidence type="ECO:0000259" key="7">
    <source>
        <dbReference type="PROSITE" id="PS50888"/>
    </source>
</evidence>
<protein>
    <recommendedName>
        <fullName evidence="7">BHLH domain-containing protein</fullName>
    </recommendedName>
</protein>
<evidence type="ECO:0000256" key="5">
    <source>
        <dbReference type="ARBA" id="ARBA00023242"/>
    </source>
</evidence>
<dbReference type="GO" id="GO:0048766">
    <property type="term" value="P:root hair initiation"/>
    <property type="evidence" value="ECO:0007669"/>
    <property type="project" value="UniProtKB-ARBA"/>
</dbReference>
<comment type="caution">
    <text evidence="8">The sequence shown here is derived from an EMBL/GenBank/DDBJ whole genome shotgun (WGS) entry which is preliminary data.</text>
</comment>
<dbReference type="GO" id="GO:0005634">
    <property type="term" value="C:nucleus"/>
    <property type="evidence" value="ECO:0007669"/>
    <property type="project" value="UniProtKB-SubCell"/>
</dbReference>
<accession>A0ABD3CZN0</accession>
<dbReference type="Gene3D" id="4.10.280.10">
    <property type="entry name" value="Helix-loop-helix DNA-binding domain"/>
    <property type="match status" value="1"/>
</dbReference>
<keyword evidence="3" id="KW-0238">DNA-binding</keyword>
<evidence type="ECO:0000256" key="1">
    <source>
        <dbReference type="ARBA" id="ARBA00004123"/>
    </source>
</evidence>
<dbReference type="AlphaFoldDB" id="A0ABD3CZN0"/>
<dbReference type="InterPro" id="IPR036638">
    <property type="entry name" value="HLH_DNA-bd_sf"/>
</dbReference>
<organism evidence="8 9">
    <name type="scientific">Castilleja foliolosa</name>
    <dbReference type="NCBI Taxonomy" id="1961234"/>
    <lineage>
        <taxon>Eukaryota</taxon>
        <taxon>Viridiplantae</taxon>
        <taxon>Streptophyta</taxon>
        <taxon>Embryophyta</taxon>
        <taxon>Tracheophyta</taxon>
        <taxon>Spermatophyta</taxon>
        <taxon>Magnoliopsida</taxon>
        <taxon>eudicotyledons</taxon>
        <taxon>Gunneridae</taxon>
        <taxon>Pentapetalae</taxon>
        <taxon>asterids</taxon>
        <taxon>lamiids</taxon>
        <taxon>Lamiales</taxon>
        <taxon>Orobanchaceae</taxon>
        <taxon>Pedicularideae</taxon>
        <taxon>Castillejinae</taxon>
        <taxon>Castilleja</taxon>
    </lineage>
</organism>
<name>A0ABD3CZN0_9LAMI</name>
<dbReference type="FunFam" id="4.10.280.10:FF:000022">
    <property type="entry name" value="Basic helix-loop-helix transcription factor"/>
    <property type="match status" value="1"/>
</dbReference>
<sequence length="317" mass="36104">MEFLGAFFDEEWESLGKMFSVEDSDFMFSKHDESDNHFRAEFDENNLFFPSDHALIENTNFYFASQESSNSSEIGSGLLTGRAEDDIFFRAGPDFFHDGQNNTTFDESIGFCCQQNNEAFMLPVFSDDVMEEMLNEKSGMEMKRKFETPEMHALHDNSSESPNKKPRGQKNKRNSQAKRGKKDVQIINKDEEMMNNVQSSISTCSSEEGNSNELNQGPDSVLASNGKPKPGKGPATDPQSVYARKRRERINERLRILQNLVPNGTKVDISTMLEEAVSYVKFLQLQIKLLSSDDMWMYAPIAYNGMDMGLYQKIVQT</sequence>
<evidence type="ECO:0000256" key="3">
    <source>
        <dbReference type="ARBA" id="ARBA00023125"/>
    </source>
</evidence>
<dbReference type="PANTHER" id="PTHR16223">
    <property type="entry name" value="TRANSCRIPTION FACTOR BHLH83-RELATED"/>
    <property type="match status" value="1"/>
</dbReference>
<dbReference type="Proteomes" id="UP001632038">
    <property type="component" value="Unassembled WGS sequence"/>
</dbReference>
<dbReference type="InterPro" id="IPR045843">
    <property type="entry name" value="IND-like"/>
</dbReference>
<evidence type="ECO:0000313" key="8">
    <source>
        <dbReference type="EMBL" id="KAL3634135.1"/>
    </source>
</evidence>
<dbReference type="GO" id="GO:0006355">
    <property type="term" value="P:regulation of DNA-templated transcription"/>
    <property type="evidence" value="ECO:0007669"/>
    <property type="project" value="UniProtKB-ARBA"/>
</dbReference>
<evidence type="ECO:0000256" key="4">
    <source>
        <dbReference type="ARBA" id="ARBA00023163"/>
    </source>
</evidence>
<comment type="subcellular location">
    <subcellularLocation>
        <location evidence="1">Nucleus</location>
    </subcellularLocation>
</comment>
<evidence type="ECO:0000256" key="6">
    <source>
        <dbReference type="SAM" id="MobiDB-lite"/>
    </source>
</evidence>
<dbReference type="SUPFAM" id="SSF47459">
    <property type="entry name" value="HLH, helix-loop-helix DNA-binding domain"/>
    <property type="match status" value="1"/>
</dbReference>
<dbReference type="Pfam" id="PF00010">
    <property type="entry name" value="HLH"/>
    <property type="match status" value="1"/>
</dbReference>
<gene>
    <name evidence="8" type="ORF">CASFOL_021189</name>
</gene>
<keyword evidence="2" id="KW-0805">Transcription regulation</keyword>
<feature type="compositionally biased region" description="Polar residues" evidence="6">
    <location>
        <begin position="195"/>
        <end position="218"/>
    </location>
</feature>
<reference evidence="9" key="1">
    <citation type="journal article" date="2024" name="IScience">
        <title>Strigolactones Initiate the Formation of Haustorium-like Structures in Castilleja.</title>
        <authorList>
            <person name="Buerger M."/>
            <person name="Peterson D."/>
            <person name="Chory J."/>
        </authorList>
    </citation>
    <scope>NUCLEOTIDE SEQUENCE [LARGE SCALE GENOMIC DNA]</scope>
</reference>
<dbReference type="PROSITE" id="PS50888">
    <property type="entry name" value="BHLH"/>
    <property type="match status" value="1"/>
</dbReference>
<dbReference type="CDD" id="cd11454">
    <property type="entry name" value="bHLH_AtIND_like"/>
    <property type="match status" value="1"/>
</dbReference>